<keyword evidence="2 4" id="KW-0547">Nucleotide-binding</keyword>
<keyword evidence="8" id="KW-1185">Reference proteome</keyword>
<dbReference type="SMART" id="SM00220">
    <property type="entry name" value="S_TKc"/>
    <property type="match status" value="1"/>
</dbReference>
<dbReference type="InterPro" id="IPR017441">
    <property type="entry name" value="Protein_kinase_ATP_BS"/>
</dbReference>
<dbReference type="InterPro" id="IPR011009">
    <property type="entry name" value="Kinase-like_dom_sf"/>
</dbReference>
<dbReference type="PROSITE" id="PS00107">
    <property type="entry name" value="PROTEIN_KINASE_ATP"/>
    <property type="match status" value="1"/>
</dbReference>
<dbReference type="InterPro" id="IPR000719">
    <property type="entry name" value="Prot_kinase_dom"/>
</dbReference>
<evidence type="ECO:0000256" key="3">
    <source>
        <dbReference type="ARBA" id="ARBA00022840"/>
    </source>
</evidence>
<dbReference type="SMART" id="SM00671">
    <property type="entry name" value="SEL1"/>
    <property type="match status" value="4"/>
</dbReference>
<dbReference type="Proteomes" id="UP000807716">
    <property type="component" value="Unassembled WGS sequence"/>
</dbReference>
<dbReference type="InterPro" id="IPR001245">
    <property type="entry name" value="Ser-Thr/Tyr_kinase_cat_dom"/>
</dbReference>
<name>A0A9P6PQR2_9FUNG</name>
<proteinExistence type="predicted"/>
<evidence type="ECO:0000256" key="2">
    <source>
        <dbReference type="ARBA" id="ARBA00022741"/>
    </source>
</evidence>
<gene>
    <name evidence="7" type="ORF">DFQ27_009381</name>
</gene>
<feature type="compositionally biased region" description="Low complexity" evidence="5">
    <location>
        <begin position="1"/>
        <end position="16"/>
    </location>
</feature>
<dbReference type="InterPro" id="IPR051681">
    <property type="entry name" value="Ser/Thr_Kinases-Pseudokinases"/>
</dbReference>
<organism evidence="7 8">
    <name type="scientific">Actinomortierella ambigua</name>
    <dbReference type="NCBI Taxonomy" id="1343610"/>
    <lineage>
        <taxon>Eukaryota</taxon>
        <taxon>Fungi</taxon>
        <taxon>Fungi incertae sedis</taxon>
        <taxon>Mucoromycota</taxon>
        <taxon>Mortierellomycotina</taxon>
        <taxon>Mortierellomycetes</taxon>
        <taxon>Mortierellales</taxon>
        <taxon>Mortierellaceae</taxon>
        <taxon>Actinomortierella</taxon>
    </lineage>
</organism>
<protein>
    <recommendedName>
        <fullName evidence="6">Protein kinase domain-containing protein</fullName>
    </recommendedName>
</protein>
<evidence type="ECO:0000256" key="1">
    <source>
        <dbReference type="ARBA" id="ARBA00022527"/>
    </source>
</evidence>
<evidence type="ECO:0000259" key="6">
    <source>
        <dbReference type="PROSITE" id="PS50011"/>
    </source>
</evidence>
<dbReference type="PROSITE" id="PS50011">
    <property type="entry name" value="PROTEIN_KINASE_DOM"/>
    <property type="match status" value="1"/>
</dbReference>
<dbReference type="GO" id="GO:0005524">
    <property type="term" value="F:ATP binding"/>
    <property type="evidence" value="ECO:0007669"/>
    <property type="project" value="UniProtKB-UniRule"/>
</dbReference>
<dbReference type="GO" id="GO:0004674">
    <property type="term" value="F:protein serine/threonine kinase activity"/>
    <property type="evidence" value="ECO:0007669"/>
    <property type="project" value="UniProtKB-KW"/>
</dbReference>
<dbReference type="Gene3D" id="1.10.510.10">
    <property type="entry name" value="Transferase(Phosphotransferase) domain 1"/>
    <property type="match status" value="1"/>
</dbReference>
<dbReference type="InterPro" id="IPR006597">
    <property type="entry name" value="Sel1-like"/>
</dbReference>
<accession>A0A9P6PQR2</accession>
<keyword evidence="1" id="KW-0808">Transferase</keyword>
<dbReference type="PANTHER" id="PTHR44329">
    <property type="entry name" value="SERINE/THREONINE-PROTEIN KINASE TNNI3K-RELATED"/>
    <property type="match status" value="1"/>
</dbReference>
<dbReference type="SUPFAM" id="SSF81901">
    <property type="entry name" value="HCP-like"/>
    <property type="match status" value="1"/>
</dbReference>
<dbReference type="PROSITE" id="PS00108">
    <property type="entry name" value="PROTEIN_KINASE_ST"/>
    <property type="match status" value="1"/>
</dbReference>
<evidence type="ECO:0000313" key="7">
    <source>
        <dbReference type="EMBL" id="KAG0250503.1"/>
    </source>
</evidence>
<evidence type="ECO:0000256" key="5">
    <source>
        <dbReference type="SAM" id="MobiDB-lite"/>
    </source>
</evidence>
<dbReference type="PANTHER" id="PTHR44329:SF298">
    <property type="entry name" value="MIXED LINEAGE KINASE DOMAIN-LIKE PROTEIN"/>
    <property type="match status" value="1"/>
</dbReference>
<sequence>MSRSSPLRLSLTSPSLLHEHIHSQQSPWNLNPPSIEPTSTPSPPSLSQSLSPPTAPDTPADHGFATVRPPSPPASSLHDLQLELGASIGGGAFGKVYVSFWHGQVVAVKKWHRSDRTASILKEIEQNKALRHRHIIQFLGAGTVDGSMVMITDYAENGSLQRVIKMNGASGITLTWETKTRIRDEIASSLTHLHSLGILHRDLKSANILLTKHLEVRLCDFGLALDQRASETGGEPCRKQGAPAGTLRWMAPELLTEKPVHSASSDIYAFGMVMWEMASNRTKPFAHQENDTQLAAYVRSGGRETIPDDTPAEYRLWIDRCWDQDPANRPKAIEMAPNNVAKLEKLIGDGETKISDSGPSALQKNVWTPASQEDKTCTLALTFGTTLLPTCDSWDLLPTCKSLLSRSSEASLISTVDDEFEDEGEGERAHVVPRAPHQPSMSTHLPQPSEKYVDYKHQAAEGDKQAQFKLGFWHLNGDHGLDLNYQEALHWLSLAAQDPSGIAAASRLLSILHDQGLGVTKDPEKAFKFFLQAANQGDLHSQLELSSMYRIGNRIVSQNLLHAFDWMSRAAKSGSLLADYGLGWHYEQGYGVCKDLPKAMSLYICAAEKGHQQANTRLARLRQIGQDLDSSSEDDVDFFRTEAARGHVETHLRMEALYYRSICQCGRCLHCLCSFERHAGQSMLSPLLSPPLPTPLREDGHFDTRDIFGSGLPEMDPVELLDLEQLHGDCGDPPAGQASPTMGPCELFQGFGHTWLWAKVPNST</sequence>
<feature type="domain" description="Protein kinase" evidence="6">
    <location>
        <begin position="82"/>
        <end position="347"/>
    </location>
</feature>
<dbReference type="OrthoDB" id="1668230at2759"/>
<dbReference type="AlphaFoldDB" id="A0A9P6PQR2"/>
<dbReference type="PRINTS" id="PR00109">
    <property type="entry name" value="TYRKINASE"/>
</dbReference>
<dbReference type="InterPro" id="IPR008271">
    <property type="entry name" value="Ser/Thr_kinase_AS"/>
</dbReference>
<reference evidence="7" key="1">
    <citation type="journal article" date="2020" name="Fungal Divers.">
        <title>Resolving the Mortierellaceae phylogeny through synthesis of multi-gene phylogenetics and phylogenomics.</title>
        <authorList>
            <person name="Vandepol N."/>
            <person name="Liber J."/>
            <person name="Desiro A."/>
            <person name="Na H."/>
            <person name="Kennedy M."/>
            <person name="Barry K."/>
            <person name="Grigoriev I.V."/>
            <person name="Miller A.N."/>
            <person name="O'Donnell K."/>
            <person name="Stajich J.E."/>
            <person name="Bonito G."/>
        </authorList>
    </citation>
    <scope>NUCLEOTIDE SEQUENCE</scope>
    <source>
        <strain evidence="7">BC1065</strain>
    </source>
</reference>
<dbReference type="EMBL" id="JAAAJB010000855">
    <property type="protein sequence ID" value="KAG0250503.1"/>
    <property type="molecule type" value="Genomic_DNA"/>
</dbReference>
<dbReference type="Pfam" id="PF08238">
    <property type="entry name" value="Sel1"/>
    <property type="match status" value="4"/>
</dbReference>
<dbReference type="InterPro" id="IPR011990">
    <property type="entry name" value="TPR-like_helical_dom_sf"/>
</dbReference>
<dbReference type="SUPFAM" id="SSF56112">
    <property type="entry name" value="Protein kinase-like (PK-like)"/>
    <property type="match status" value="1"/>
</dbReference>
<keyword evidence="3 4" id="KW-0067">ATP-binding</keyword>
<dbReference type="Gene3D" id="1.25.40.10">
    <property type="entry name" value="Tetratricopeptide repeat domain"/>
    <property type="match status" value="1"/>
</dbReference>
<evidence type="ECO:0000256" key="4">
    <source>
        <dbReference type="PROSITE-ProRule" id="PRU10141"/>
    </source>
</evidence>
<feature type="region of interest" description="Disordered" evidence="5">
    <location>
        <begin position="1"/>
        <end position="76"/>
    </location>
</feature>
<feature type="compositionally biased region" description="Low complexity" evidence="5">
    <location>
        <begin position="32"/>
        <end position="52"/>
    </location>
</feature>
<comment type="caution">
    <text evidence="7">The sequence shown here is derived from an EMBL/GenBank/DDBJ whole genome shotgun (WGS) entry which is preliminary data.</text>
</comment>
<keyword evidence="1" id="KW-0723">Serine/threonine-protein kinase</keyword>
<feature type="binding site" evidence="4">
    <location>
        <position position="110"/>
    </location>
    <ligand>
        <name>ATP</name>
        <dbReference type="ChEBI" id="CHEBI:30616"/>
    </ligand>
</feature>
<evidence type="ECO:0000313" key="8">
    <source>
        <dbReference type="Proteomes" id="UP000807716"/>
    </source>
</evidence>
<dbReference type="Pfam" id="PF07714">
    <property type="entry name" value="PK_Tyr_Ser-Thr"/>
    <property type="match status" value="1"/>
</dbReference>
<keyword evidence="1" id="KW-0418">Kinase</keyword>